<keyword evidence="7" id="KW-0503">Monooxygenase</keyword>
<dbReference type="AlphaFoldDB" id="A0AAD5KVH5"/>
<evidence type="ECO:0000256" key="1">
    <source>
        <dbReference type="ARBA" id="ARBA00001971"/>
    </source>
</evidence>
<keyword evidence="8" id="KW-0472">Membrane</keyword>
<feature type="coiled-coil region" evidence="10">
    <location>
        <begin position="239"/>
        <end position="266"/>
    </location>
</feature>
<evidence type="ECO:0000256" key="10">
    <source>
        <dbReference type="SAM" id="Coils"/>
    </source>
</evidence>
<keyword evidence="7" id="KW-0560">Oxidoreductase</keyword>
<comment type="cofactor">
    <cofactor evidence="1 9">
        <name>heme</name>
        <dbReference type="ChEBI" id="CHEBI:30413"/>
    </cofactor>
</comment>
<evidence type="ECO:0000256" key="8">
    <source>
        <dbReference type="ARBA" id="ARBA00023136"/>
    </source>
</evidence>
<dbReference type="Gene3D" id="1.10.630.10">
    <property type="entry name" value="Cytochrome P450"/>
    <property type="match status" value="1"/>
</dbReference>
<dbReference type="GO" id="GO:0005506">
    <property type="term" value="F:iron ion binding"/>
    <property type="evidence" value="ECO:0007669"/>
    <property type="project" value="InterPro"/>
</dbReference>
<dbReference type="PROSITE" id="PS00086">
    <property type="entry name" value="CYTOCHROME_P450"/>
    <property type="match status" value="1"/>
</dbReference>
<dbReference type="SUPFAM" id="SSF48264">
    <property type="entry name" value="Cytochrome P450"/>
    <property type="match status" value="1"/>
</dbReference>
<dbReference type="GO" id="GO:0004497">
    <property type="term" value="F:monooxygenase activity"/>
    <property type="evidence" value="ECO:0007669"/>
    <property type="project" value="UniProtKB-KW"/>
</dbReference>
<comment type="subcellular location">
    <subcellularLocation>
        <location evidence="2">Endoplasmic reticulum membrane</location>
    </subcellularLocation>
</comment>
<accession>A0AAD5KVH5</accession>
<dbReference type="GO" id="GO:0005789">
    <property type="term" value="C:endoplasmic reticulum membrane"/>
    <property type="evidence" value="ECO:0007669"/>
    <property type="project" value="UniProtKB-SubCell"/>
</dbReference>
<dbReference type="EMBL" id="WJBH02000004">
    <property type="protein sequence ID" value="KAI9559852.1"/>
    <property type="molecule type" value="Genomic_DNA"/>
</dbReference>
<dbReference type="PANTHER" id="PTHR24291">
    <property type="entry name" value="CYTOCHROME P450 FAMILY 4"/>
    <property type="match status" value="1"/>
</dbReference>
<dbReference type="PRINTS" id="PR00385">
    <property type="entry name" value="P450"/>
</dbReference>
<keyword evidence="5" id="KW-0256">Endoplasmic reticulum</keyword>
<comment type="similarity">
    <text evidence="3">Belongs to the cytochrome P450 family.</text>
</comment>
<keyword evidence="10" id="KW-0175">Coiled coil</keyword>
<dbReference type="Pfam" id="PF00067">
    <property type="entry name" value="p450"/>
    <property type="match status" value="1"/>
</dbReference>
<evidence type="ECO:0000256" key="4">
    <source>
        <dbReference type="ARBA" id="ARBA00022617"/>
    </source>
</evidence>
<evidence type="ECO:0000256" key="7">
    <source>
        <dbReference type="ARBA" id="ARBA00023033"/>
    </source>
</evidence>
<sequence length="1206" mass="138098">MNTVEPTKPITKRSLLKLPGMQNNVLIYDTNTGHVFTFPDFKCADSQFFALKSHALSCDYFNARVDPAKLCTAKWKERFQHSNGHGPPGRLEMEMVAFWWQVIIYILTKYRGKTGDEVIELVYSEWPFTMKQIFRPKQLSKIMHSTLEQYQKLALANGNSHFGRKRAFFIRSHNQLALDSFIDELKRSTDWWGPYNPAGTPVLCCIVSQISTHRSSLKAIGYPSKTSSKDVDQGNPGSLEGLKQLLEVARKKADEKEKEAERLRRALAYLNYSIVADGSELNQERIDEIIIIGEMAEKEGIEPGYLMSSTNTVMTDESKFPATICCPSFDANEMFAQFRPVQEVASLACSHNSNGSYLAEVREEISQTAIEDRFAELLTRNSKKISSQNGIDVFEVPLIQSIGQHSTFERYAFGEIEGQKEHRKVLVLGTCNLEQSKFINGIINFIFDVNTEDNFRFQLIREDVTSETEAIQVYDIHHVQGFSIPFSLTIVNVPSYVNNDVTPFRDKKIVKLLLDFLQAENCIQEIDMICYVIVKPGNSVLSVFGSDLKKNTNCWQPSEYLSKNCKWRKYGQTFFTVLSTMKAVPLKATEEILEEMNLLRTSVENLRPIFRARSEKLKKMENVKLMITTYHAYADEELCIPDGETSESKRRRLSSEEDLLGSLQKDIVSSEQEIMTALLSVLHCFQRLKKISPHNPFLSQKLYDLVAAALLDLEAQVGRNKQAMCQTITFSFVLLLGTNMNYLPWIGWNPPFLGSLLAFLVTISYWLWSRSRFVRLVNALPGPKALPLLGNVLDLNVPHDELLKKSAFTWVREYGGIYRVWFTVRPMAVIASPEFMEVNDHWRKSRRLLNPSFHVPVLNTYMDVFNEKSSECVQDFEEAIQINNGAEFDVYPLMNQYTTRAICGLVHFPKLLKRIIQYRFSRPWLRNDWLFKFTAMGRENAQFARGINDVSNKLIQKRREFLDREAKAQNNLPSSTSGASNSEVGKKLGFLDLILKESEINNNFSKDEIRYEGHDTSALGLTWFLYNISRYPEHQKLLSDELNAVFGNSDRPCTTQDLTDLKYLDCCVKESLRLYPSVPFILRCLPEDTKIGDYNLPKGLMIGLSIVGLHYNPQVFPDPEVFKPERFFAENNLSRHRFAYSAFGAGPRNCIGQKFVMLQMKVNIVHLIRRFSFSLANPTAPLIPALQETTLTPKYPIKLIVSKRTN</sequence>
<protein>
    <submittedName>
        <fullName evidence="11">Uncharacterized protein</fullName>
    </submittedName>
</protein>
<reference evidence="11 12" key="1">
    <citation type="submission" date="2022-05" db="EMBL/GenBank/DDBJ databases">
        <title>A multi-omics perspective on studying reproductive biology in Daphnia sinensis.</title>
        <authorList>
            <person name="Jia J."/>
        </authorList>
    </citation>
    <scope>NUCLEOTIDE SEQUENCE [LARGE SCALE GENOMIC DNA]</scope>
    <source>
        <strain evidence="11 12">WSL</strain>
    </source>
</reference>
<feature type="binding site" description="axial binding residue" evidence="9">
    <location>
        <position position="1150"/>
    </location>
    <ligand>
        <name>heme</name>
        <dbReference type="ChEBI" id="CHEBI:30413"/>
    </ligand>
    <ligandPart>
        <name>Fe</name>
        <dbReference type="ChEBI" id="CHEBI:18248"/>
    </ligandPart>
</feature>
<dbReference type="InterPro" id="IPR002401">
    <property type="entry name" value="Cyt_P450_E_grp-I"/>
</dbReference>
<dbReference type="GO" id="GO:0016705">
    <property type="term" value="F:oxidoreductase activity, acting on paired donors, with incorporation or reduction of molecular oxygen"/>
    <property type="evidence" value="ECO:0007669"/>
    <property type="project" value="InterPro"/>
</dbReference>
<evidence type="ECO:0000256" key="9">
    <source>
        <dbReference type="PIRSR" id="PIRSR602401-1"/>
    </source>
</evidence>
<dbReference type="GO" id="GO:0020037">
    <property type="term" value="F:heme binding"/>
    <property type="evidence" value="ECO:0007669"/>
    <property type="project" value="InterPro"/>
</dbReference>
<keyword evidence="6 9" id="KW-0408">Iron</keyword>
<comment type="caution">
    <text evidence="11">The sequence shown here is derived from an EMBL/GenBank/DDBJ whole genome shotgun (WGS) entry which is preliminary data.</text>
</comment>
<keyword evidence="4 9" id="KW-0349">Heme</keyword>
<name>A0AAD5KVH5_9CRUS</name>
<evidence type="ECO:0000313" key="11">
    <source>
        <dbReference type="EMBL" id="KAI9559852.1"/>
    </source>
</evidence>
<dbReference type="InterPro" id="IPR036396">
    <property type="entry name" value="Cyt_P450_sf"/>
</dbReference>
<evidence type="ECO:0000256" key="3">
    <source>
        <dbReference type="ARBA" id="ARBA00010617"/>
    </source>
</evidence>
<proteinExistence type="inferred from homology"/>
<dbReference type="PANTHER" id="PTHR24291:SF189">
    <property type="entry name" value="CYTOCHROME P450 4C3-RELATED"/>
    <property type="match status" value="1"/>
</dbReference>
<dbReference type="Proteomes" id="UP000820818">
    <property type="component" value="Linkage Group LG4"/>
</dbReference>
<dbReference type="InterPro" id="IPR001128">
    <property type="entry name" value="Cyt_P450"/>
</dbReference>
<keyword evidence="12" id="KW-1185">Reference proteome</keyword>
<organism evidence="11 12">
    <name type="scientific">Daphnia sinensis</name>
    <dbReference type="NCBI Taxonomy" id="1820382"/>
    <lineage>
        <taxon>Eukaryota</taxon>
        <taxon>Metazoa</taxon>
        <taxon>Ecdysozoa</taxon>
        <taxon>Arthropoda</taxon>
        <taxon>Crustacea</taxon>
        <taxon>Branchiopoda</taxon>
        <taxon>Diplostraca</taxon>
        <taxon>Cladocera</taxon>
        <taxon>Anomopoda</taxon>
        <taxon>Daphniidae</taxon>
        <taxon>Daphnia</taxon>
        <taxon>Daphnia similis group</taxon>
    </lineage>
</organism>
<evidence type="ECO:0000256" key="5">
    <source>
        <dbReference type="ARBA" id="ARBA00022824"/>
    </source>
</evidence>
<dbReference type="PRINTS" id="PR00463">
    <property type="entry name" value="EP450I"/>
</dbReference>
<evidence type="ECO:0000313" key="12">
    <source>
        <dbReference type="Proteomes" id="UP000820818"/>
    </source>
</evidence>
<keyword evidence="9" id="KW-0479">Metal-binding</keyword>
<evidence type="ECO:0000256" key="2">
    <source>
        <dbReference type="ARBA" id="ARBA00004586"/>
    </source>
</evidence>
<dbReference type="InterPro" id="IPR017972">
    <property type="entry name" value="Cyt_P450_CS"/>
</dbReference>
<evidence type="ECO:0000256" key="6">
    <source>
        <dbReference type="ARBA" id="ARBA00023004"/>
    </source>
</evidence>
<dbReference type="InterPro" id="IPR050196">
    <property type="entry name" value="Cytochrome_P450_Monoox"/>
</dbReference>
<gene>
    <name evidence="11" type="ORF">GHT06_013859</name>
</gene>